<sequence>MSSSFDAFAADGEDFGNSAYSTFSSATAPPPYAVGSFPDDEITVDHVSNGSDPFGFGADPNPTMSDSNGNGAAYGIDAGIFSSDGPMLPPPGDMQEEGFALREWRRENALRIGEKEEKEREVRNQIIEEAIDFKNAFYEKRKIHIENSKTTNREKEKLYVANQEKFHKEADKEYWKTIGDIIPREVPNLEKKRGKKDQDKKPSVVVIQGPKPGKPTDLARMRHLLLKLKHTPPPHMIPPQPALAKEEGKDAQNMKAAPAAVAGQTAILV</sequence>
<comment type="function">
    <text evidence="1 7">Clathrin is the major protein of the polyhedral coat of coated pits and vesicles.</text>
</comment>
<dbReference type="PANTHER" id="PTHR10639">
    <property type="entry name" value="CLATHRIN LIGHT CHAIN"/>
    <property type="match status" value="1"/>
</dbReference>
<evidence type="ECO:0000256" key="4">
    <source>
        <dbReference type="ARBA" id="ARBA00023136"/>
    </source>
</evidence>
<feature type="region of interest" description="Disordered" evidence="8">
    <location>
        <begin position="230"/>
        <end position="258"/>
    </location>
</feature>
<evidence type="ECO:0000256" key="5">
    <source>
        <dbReference type="ARBA" id="ARBA00023176"/>
    </source>
</evidence>
<keyword evidence="10" id="KW-1185">Reference proteome</keyword>
<evidence type="ECO:0000256" key="8">
    <source>
        <dbReference type="SAM" id="MobiDB-lite"/>
    </source>
</evidence>
<feature type="region of interest" description="Disordered" evidence="8">
    <location>
        <begin position="29"/>
        <end position="71"/>
    </location>
</feature>
<dbReference type="GO" id="GO:0030132">
    <property type="term" value="C:clathrin coat of coated pit"/>
    <property type="evidence" value="ECO:0007669"/>
    <property type="project" value="InterPro"/>
</dbReference>
<evidence type="ECO:0000256" key="3">
    <source>
        <dbReference type="ARBA" id="ARBA00005263"/>
    </source>
</evidence>
<dbReference type="EMBL" id="JAUIZM010000007">
    <property type="protein sequence ID" value="KAK1375305.1"/>
    <property type="molecule type" value="Genomic_DNA"/>
</dbReference>
<dbReference type="Pfam" id="PF01086">
    <property type="entry name" value="Clathrin_lg_ch"/>
    <property type="match status" value="1"/>
</dbReference>
<accession>A0AAD8HY70</accession>
<feature type="compositionally biased region" description="Basic and acidic residues" evidence="8">
    <location>
        <begin position="190"/>
        <end position="202"/>
    </location>
</feature>
<reference evidence="9" key="2">
    <citation type="submission" date="2023-05" db="EMBL/GenBank/DDBJ databases">
        <authorList>
            <person name="Schelkunov M.I."/>
        </authorList>
    </citation>
    <scope>NUCLEOTIDE SEQUENCE</scope>
    <source>
        <strain evidence="9">Hsosn_3</strain>
        <tissue evidence="9">Leaf</tissue>
    </source>
</reference>
<dbReference type="GO" id="GO:0072583">
    <property type="term" value="P:clathrin-dependent endocytosis"/>
    <property type="evidence" value="ECO:0007669"/>
    <property type="project" value="TreeGrafter"/>
</dbReference>
<protein>
    <recommendedName>
        <fullName evidence="7">Clathrin light chain</fullName>
    </recommendedName>
</protein>
<evidence type="ECO:0000256" key="6">
    <source>
        <dbReference type="ARBA" id="ARBA00023329"/>
    </source>
</evidence>
<dbReference type="Proteomes" id="UP001237642">
    <property type="component" value="Unassembled WGS sequence"/>
</dbReference>
<evidence type="ECO:0000313" key="10">
    <source>
        <dbReference type="Proteomes" id="UP001237642"/>
    </source>
</evidence>
<dbReference type="GO" id="GO:0005198">
    <property type="term" value="F:structural molecule activity"/>
    <property type="evidence" value="ECO:0007669"/>
    <property type="project" value="InterPro"/>
</dbReference>
<proteinExistence type="inferred from homology"/>
<dbReference type="GO" id="GO:0006886">
    <property type="term" value="P:intracellular protein transport"/>
    <property type="evidence" value="ECO:0007669"/>
    <property type="project" value="InterPro"/>
</dbReference>
<feature type="region of interest" description="Disordered" evidence="8">
    <location>
        <begin position="190"/>
        <end position="214"/>
    </location>
</feature>
<comment type="similarity">
    <text evidence="3 7">Belongs to the clathrin light chain family.</text>
</comment>
<dbReference type="InterPro" id="IPR000996">
    <property type="entry name" value="Clathrin_L-chain"/>
</dbReference>
<keyword evidence="6 7" id="KW-0968">Cytoplasmic vesicle</keyword>
<organism evidence="9 10">
    <name type="scientific">Heracleum sosnowskyi</name>
    <dbReference type="NCBI Taxonomy" id="360622"/>
    <lineage>
        <taxon>Eukaryota</taxon>
        <taxon>Viridiplantae</taxon>
        <taxon>Streptophyta</taxon>
        <taxon>Embryophyta</taxon>
        <taxon>Tracheophyta</taxon>
        <taxon>Spermatophyta</taxon>
        <taxon>Magnoliopsida</taxon>
        <taxon>eudicotyledons</taxon>
        <taxon>Gunneridae</taxon>
        <taxon>Pentapetalae</taxon>
        <taxon>asterids</taxon>
        <taxon>campanulids</taxon>
        <taxon>Apiales</taxon>
        <taxon>Apiaceae</taxon>
        <taxon>Apioideae</taxon>
        <taxon>apioid superclade</taxon>
        <taxon>Tordylieae</taxon>
        <taxon>Tordyliinae</taxon>
        <taxon>Heracleum</taxon>
    </lineage>
</organism>
<dbReference type="AlphaFoldDB" id="A0AAD8HY70"/>
<dbReference type="PANTHER" id="PTHR10639:SF7">
    <property type="entry name" value="CLATHRIN LIGHT CHAIN"/>
    <property type="match status" value="1"/>
</dbReference>
<keyword evidence="5 7" id="KW-0168">Coated pit</keyword>
<evidence type="ECO:0000256" key="1">
    <source>
        <dbReference type="ARBA" id="ARBA00003913"/>
    </source>
</evidence>
<evidence type="ECO:0000256" key="7">
    <source>
        <dbReference type="RuleBase" id="RU363137"/>
    </source>
</evidence>
<evidence type="ECO:0000313" key="9">
    <source>
        <dbReference type="EMBL" id="KAK1375305.1"/>
    </source>
</evidence>
<comment type="subcellular location">
    <subcellularLocation>
        <location evidence="2 7">Cytoplasmic vesicle membrane</location>
        <topology evidence="2 7">Peripheral membrane protein</topology>
        <orientation evidence="2 7">Cytoplasmic side</orientation>
    </subcellularLocation>
    <subcellularLocation>
        <location evidence="7">Membrane</location>
        <location evidence="7">Coated pit</location>
        <topology evidence="7">Peripheral membrane protein</topology>
        <orientation evidence="7">Cytoplasmic side</orientation>
    </subcellularLocation>
    <text evidence="7">Cytoplasmic face of coated pits and vesicles.</text>
</comment>
<keyword evidence="4 7" id="KW-0472">Membrane</keyword>
<dbReference type="GO" id="GO:0030130">
    <property type="term" value="C:clathrin coat of trans-Golgi network vesicle"/>
    <property type="evidence" value="ECO:0007669"/>
    <property type="project" value="InterPro"/>
</dbReference>
<reference evidence="9" key="1">
    <citation type="submission" date="2023-02" db="EMBL/GenBank/DDBJ databases">
        <title>Genome of toxic invasive species Heracleum sosnowskyi carries increased number of genes despite the absence of recent whole-genome duplications.</title>
        <authorList>
            <person name="Schelkunov M."/>
            <person name="Shtratnikova V."/>
            <person name="Makarenko M."/>
            <person name="Klepikova A."/>
            <person name="Omelchenko D."/>
            <person name="Novikova G."/>
            <person name="Obukhova E."/>
            <person name="Bogdanov V."/>
            <person name="Penin A."/>
            <person name="Logacheva M."/>
        </authorList>
    </citation>
    <scope>NUCLEOTIDE SEQUENCE</scope>
    <source>
        <strain evidence="9">Hsosn_3</strain>
        <tissue evidence="9">Leaf</tissue>
    </source>
</reference>
<dbReference type="GO" id="GO:0032050">
    <property type="term" value="F:clathrin heavy chain binding"/>
    <property type="evidence" value="ECO:0007669"/>
    <property type="project" value="TreeGrafter"/>
</dbReference>
<gene>
    <name evidence="9" type="ORF">POM88_031498</name>
</gene>
<comment type="caution">
    <text evidence="9">The sequence shown here is derived from an EMBL/GenBank/DDBJ whole genome shotgun (WGS) entry which is preliminary data.</text>
</comment>
<name>A0AAD8HY70_9APIA</name>
<evidence type="ECO:0000256" key="2">
    <source>
        <dbReference type="ARBA" id="ARBA00004180"/>
    </source>
</evidence>